<sequence>MTLDVQFGFHGGNCPGFCFSGSDPSSHIMSLTVWKEGFGRSIPRAFYSDSFQKLVKCADSSKIFSAYDTVFM</sequence>
<dbReference type="AlphaFoldDB" id="A0A8J2PDG4"/>
<dbReference type="Proteomes" id="UP000708208">
    <property type="component" value="Unassembled WGS sequence"/>
</dbReference>
<gene>
    <name evidence="1" type="ORF">AFUS01_LOCUS21512</name>
</gene>
<protein>
    <submittedName>
        <fullName evidence="1">Uncharacterized protein</fullName>
    </submittedName>
</protein>
<name>A0A8J2PDG4_9HEXA</name>
<organism evidence="1 2">
    <name type="scientific">Allacma fusca</name>
    <dbReference type="NCBI Taxonomy" id="39272"/>
    <lineage>
        <taxon>Eukaryota</taxon>
        <taxon>Metazoa</taxon>
        <taxon>Ecdysozoa</taxon>
        <taxon>Arthropoda</taxon>
        <taxon>Hexapoda</taxon>
        <taxon>Collembola</taxon>
        <taxon>Symphypleona</taxon>
        <taxon>Sminthuridae</taxon>
        <taxon>Allacma</taxon>
    </lineage>
</organism>
<reference evidence="1" key="1">
    <citation type="submission" date="2021-06" db="EMBL/GenBank/DDBJ databases">
        <authorList>
            <person name="Hodson N. C."/>
            <person name="Mongue J. A."/>
            <person name="Jaron S. K."/>
        </authorList>
    </citation>
    <scope>NUCLEOTIDE SEQUENCE</scope>
</reference>
<accession>A0A8J2PDG4</accession>
<evidence type="ECO:0000313" key="1">
    <source>
        <dbReference type="EMBL" id="CAG7733041.1"/>
    </source>
</evidence>
<dbReference type="EMBL" id="CAJVCH010242247">
    <property type="protein sequence ID" value="CAG7733041.1"/>
    <property type="molecule type" value="Genomic_DNA"/>
</dbReference>
<evidence type="ECO:0000313" key="2">
    <source>
        <dbReference type="Proteomes" id="UP000708208"/>
    </source>
</evidence>
<keyword evidence="2" id="KW-1185">Reference proteome</keyword>
<proteinExistence type="predicted"/>
<comment type="caution">
    <text evidence="1">The sequence shown here is derived from an EMBL/GenBank/DDBJ whole genome shotgun (WGS) entry which is preliminary data.</text>
</comment>